<keyword evidence="5 9" id="KW-0349">Heme</keyword>
<comment type="similarity">
    <text evidence="3">Belongs to the cytochrome c family.</text>
</comment>
<keyword evidence="8 9" id="KW-0408">Iron</keyword>
<dbReference type="InterPro" id="IPR009056">
    <property type="entry name" value="Cyt_c-like_dom"/>
</dbReference>
<comment type="subcellular location">
    <subcellularLocation>
        <location evidence="2">Mitochondrion intermembrane space</location>
    </subcellularLocation>
</comment>
<dbReference type="AlphaFoldDB" id="A0A7R9JZI5"/>
<keyword evidence="4" id="KW-0813">Transport</keyword>
<dbReference type="InterPro" id="IPR036909">
    <property type="entry name" value="Cyt_c-like_dom_sf"/>
</dbReference>
<evidence type="ECO:0000256" key="7">
    <source>
        <dbReference type="ARBA" id="ARBA00022982"/>
    </source>
</evidence>
<dbReference type="PANTHER" id="PTHR11961">
    <property type="entry name" value="CYTOCHROME C"/>
    <property type="match status" value="1"/>
</dbReference>
<feature type="domain" description="Cytochrome c" evidence="10">
    <location>
        <begin position="168"/>
        <end position="272"/>
    </location>
</feature>
<keyword evidence="7" id="KW-0249">Electron transport</keyword>
<evidence type="ECO:0000256" key="9">
    <source>
        <dbReference type="PROSITE-ProRule" id="PRU00433"/>
    </source>
</evidence>
<dbReference type="FunFam" id="1.10.760.10:FF:000001">
    <property type="entry name" value="Cytochrome c iso-1"/>
    <property type="match status" value="1"/>
</dbReference>
<dbReference type="SUPFAM" id="SSF46626">
    <property type="entry name" value="Cytochrome c"/>
    <property type="match status" value="1"/>
</dbReference>
<dbReference type="Pfam" id="PF00034">
    <property type="entry name" value="Cytochrom_C"/>
    <property type="match status" value="1"/>
</dbReference>
<dbReference type="GO" id="GO:0046872">
    <property type="term" value="F:metal ion binding"/>
    <property type="evidence" value="ECO:0007669"/>
    <property type="project" value="UniProtKB-KW"/>
</dbReference>
<evidence type="ECO:0000256" key="6">
    <source>
        <dbReference type="ARBA" id="ARBA00022723"/>
    </source>
</evidence>
<dbReference type="GO" id="GO:0020037">
    <property type="term" value="F:heme binding"/>
    <property type="evidence" value="ECO:0007669"/>
    <property type="project" value="InterPro"/>
</dbReference>
<organism evidence="11">
    <name type="scientific">Timema genevievae</name>
    <name type="common">Walking stick</name>
    <dbReference type="NCBI Taxonomy" id="629358"/>
    <lineage>
        <taxon>Eukaryota</taxon>
        <taxon>Metazoa</taxon>
        <taxon>Ecdysozoa</taxon>
        <taxon>Arthropoda</taxon>
        <taxon>Hexapoda</taxon>
        <taxon>Insecta</taxon>
        <taxon>Pterygota</taxon>
        <taxon>Neoptera</taxon>
        <taxon>Polyneoptera</taxon>
        <taxon>Phasmatodea</taxon>
        <taxon>Timematodea</taxon>
        <taxon>Timematoidea</taxon>
        <taxon>Timematidae</taxon>
        <taxon>Timema</taxon>
    </lineage>
</organism>
<keyword evidence="6 9" id="KW-0479">Metal-binding</keyword>
<dbReference type="PRINTS" id="PR00604">
    <property type="entry name" value="CYTCHRMECIAB"/>
</dbReference>
<dbReference type="EMBL" id="OE841523">
    <property type="protein sequence ID" value="CAD7596146.1"/>
    <property type="molecule type" value="Genomic_DNA"/>
</dbReference>
<dbReference type="GO" id="GO:0005758">
    <property type="term" value="C:mitochondrial intermembrane space"/>
    <property type="evidence" value="ECO:0007669"/>
    <property type="project" value="UniProtKB-SubCell"/>
</dbReference>
<name>A0A7R9JZI5_TIMGE</name>
<evidence type="ECO:0000256" key="2">
    <source>
        <dbReference type="ARBA" id="ARBA00004569"/>
    </source>
</evidence>
<accession>A0A7R9JZI5</accession>
<dbReference type="GO" id="GO:0009055">
    <property type="term" value="F:electron transfer activity"/>
    <property type="evidence" value="ECO:0007669"/>
    <property type="project" value="InterPro"/>
</dbReference>
<comment type="function">
    <text evidence="1">Electron carrier protein. The oxidized form of the cytochrome c heme group can accept an electron from the heme group of the cytochrome c1 subunit of cytochrome reductase. Cytochrome c then transfers this electron to the cytochrome oxidase complex, the final protein carrier in the mitochondrial electron-transport chain.</text>
</comment>
<evidence type="ECO:0000256" key="5">
    <source>
        <dbReference type="ARBA" id="ARBA00022617"/>
    </source>
</evidence>
<proteinExistence type="inferred from homology"/>
<dbReference type="InterPro" id="IPR002327">
    <property type="entry name" value="Cyt_c_1A/1B"/>
</dbReference>
<dbReference type="PROSITE" id="PS51007">
    <property type="entry name" value="CYTC"/>
    <property type="match status" value="1"/>
</dbReference>
<sequence>MAFCSTDFGALTSTPGCTCTGGHIVDVRLTTYLIADNMGVLGSILSRVTKGAKGGSTYCGLGDRSDSRLLECNELVEEEDLLGWERVGLEGWLLDSLLRALLRRSLRGLHRPRCLPWYMAGVTHARDETVITGKLQIKSEVREDESEVIEDRLEVREVKLEFKEEKSEDREDKLELKEDGSERCSQCHTVESGGKHKVGPNLHGLIGRKTGQAPGFAYTDANKAKGITWDKDTLFIYLENPKKYIPGTKMVFAGLKKPQERADLIAYLVSATK</sequence>
<evidence type="ECO:0000256" key="1">
    <source>
        <dbReference type="ARBA" id="ARBA00002555"/>
    </source>
</evidence>
<evidence type="ECO:0000256" key="3">
    <source>
        <dbReference type="ARBA" id="ARBA00006488"/>
    </source>
</evidence>
<reference evidence="11" key="1">
    <citation type="submission" date="2020-11" db="EMBL/GenBank/DDBJ databases">
        <authorList>
            <person name="Tran Van P."/>
        </authorList>
    </citation>
    <scope>NUCLEOTIDE SEQUENCE</scope>
</reference>
<protein>
    <recommendedName>
        <fullName evidence="10">Cytochrome c domain-containing protein</fullName>
    </recommendedName>
</protein>
<dbReference type="Gene3D" id="1.10.760.10">
    <property type="entry name" value="Cytochrome c-like domain"/>
    <property type="match status" value="1"/>
</dbReference>
<evidence type="ECO:0000259" key="10">
    <source>
        <dbReference type="PROSITE" id="PS51007"/>
    </source>
</evidence>
<evidence type="ECO:0000313" key="11">
    <source>
        <dbReference type="EMBL" id="CAD7596146.1"/>
    </source>
</evidence>
<gene>
    <name evidence="11" type="ORF">TGEB3V08_LOCUS6290</name>
</gene>
<evidence type="ECO:0000256" key="8">
    <source>
        <dbReference type="ARBA" id="ARBA00023004"/>
    </source>
</evidence>
<evidence type="ECO:0000256" key="4">
    <source>
        <dbReference type="ARBA" id="ARBA00022448"/>
    </source>
</evidence>